<keyword evidence="5" id="KW-0132">Cell division</keyword>
<dbReference type="GO" id="GO:0005524">
    <property type="term" value="F:ATP binding"/>
    <property type="evidence" value="ECO:0007669"/>
    <property type="project" value="UniProtKB-KW"/>
</dbReference>
<dbReference type="SUPFAM" id="SSF140931">
    <property type="entry name" value="Fic-like"/>
    <property type="match status" value="1"/>
</dbReference>
<dbReference type="GO" id="GO:0051301">
    <property type="term" value="P:cell division"/>
    <property type="evidence" value="ECO:0007669"/>
    <property type="project" value="UniProtKB-KW"/>
</dbReference>
<reference evidence="5" key="1">
    <citation type="submission" date="2021-01" db="EMBL/GenBank/DDBJ databases">
        <title>Whole genome shotgun sequence of Planotetraspora thailandica NBRC 104271.</title>
        <authorList>
            <person name="Komaki H."/>
            <person name="Tamura T."/>
        </authorList>
    </citation>
    <scope>NUCLEOTIDE SEQUENCE</scope>
    <source>
        <strain evidence="5">NBRC 104271</strain>
    </source>
</reference>
<organism evidence="5 6">
    <name type="scientific">Planotetraspora thailandica</name>
    <dbReference type="NCBI Taxonomy" id="487172"/>
    <lineage>
        <taxon>Bacteria</taxon>
        <taxon>Bacillati</taxon>
        <taxon>Actinomycetota</taxon>
        <taxon>Actinomycetes</taxon>
        <taxon>Streptosporangiales</taxon>
        <taxon>Streptosporangiaceae</taxon>
        <taxon>Planotetraspora</taxon>
    </lineage>
</organism>
<keyword evidence="2" id="KW-0547">Nucleotide-binding</keyword>
<dbReference type="AlphaFoldDB" id="A0A8J3UZ41"/>
<dbReference type="Proteomes" id="UP000605992">
    <property type="component" value="Unassembled WGS sequence"/>
</dbReference>
<feature type="site" description="Important for autoinhibition of adenylyltransferase activity" evidence="3">
    <location>
        <position position="57"/>
    </location>
</feature>
<feature type="binding site" evidence="2">
    <location>
        <begin position="208"/>
        <end position="215"/>
    </location>
    <ligand>
        <name>ATP</name>
        <dbReference type="ChEBI" id="CHEBI:30616"/>
    </ligand>
</feature>
<dbReference type="InterPro" id="IPR040198">
    <property type="entry name" value="Fido_containing"/>
</dbReference>
<evidence type="ECO:0000256" key="1">
    <source>
        <dbReference type="PIRSR" id="PIRSR640198-1"/>
    </source>
</evidence>
<dbReference type="PROSITE" id="PS51459">
    <property type="entry name" value="FIDO"/>
    <property type="match status" value="1"/>
</dbReference>
<feature type="active site" evidence="1">
    <location>
        <position position="204"/>
    </location>
</feature>
<protein>
    <submittedName>
        <fullName evidence="5">Cell division protein Fic</fullName>
    </submittedName>
</protein>
<dbReference type="PANTHER" id="PTHR13504:SF38">
    <property type="entry name" value="FIDO DOMAIN-CONTAINING PROTEIN"/>
    <property type="match status" value="1"/>
</dbReference>
<evidence type="ECO:0000259" key="4">
    <source>
        <dbReference type="PROSITE" id="PS51459"/>
    </source>
</evidence>
<accession>A0A8J3UZ41</accession>
<keyword evidence="5" id="KW-0131">Cell cycle</keyword>
<evidence type="ECO:0000313" key="6">
    <source>
        <dbReference type="Proteomes" id="UP000605992"/>
    </source>
</evidence>
<dbReference type="InterPro" id="IPR003812">
    <property type="entry name" value="Fido"/>
</dbReference>
<evidence type="ECO:0000313" key="5">
    <source>
        <dbReference type="EMBL" id="GII53591.1"/>
    </source>
</evidence>
<evidence type="ECO:0000256" key="2">
    <source>
        <dbReference type="PIRSR" id="PIRSR640198-2"/>
    </source>
</evidence>
<feature type="domain" description="Fido" evidence="4">
    <location>
        <begin position="113"/>
        <end position="261"/>
    </location>
</feature>
<proteinExistence type="predicted"/>
<keyword evidence="2" id="KW-0067">ATP-binding</keyword>
<dbReference type="Gene3D" id="1.10.3290.10">
    <property type="entry name" value="Fido-like domain"/>
    <property type="match status" value="1"/>
</dbReference>
<dbReference type="PANTHER" id="PTHR13504">
    <property type="entry name" value="FIDO DOMAIN-CONTAINING PROTEIN DDB_G0283145"/>
    <property type="match status" value="1"/>
</dbReference>
<name>A0A8J3UZ41_9ACTN</name>
<dbReference type="EMBL" id="BOOR01000010">
    <property type="protein sequence ID" value="GII53591.1"/>
    <property type="molecule type" value="Genomic_DNA"/>
</dbReference>
<dbReference type="Pfam" id="PF02661">
    <property type="entry name" value="Fic"/>
    <property type="match status" value="1"/>
</dbReference>
<sequence>MSVSGPGRPSRAAVYQRLDEAVRELRDRLGGLPSPAEAEDIWSDIWHQEAHNSTAIEGNTLVLQEVEKLLEEGRAVGAKPLRDYMEVRGYGDAAKWVYGQALDPGDWQNGDLITLQEVRQIHHAAMSLVWAVDPHPHATSAEGPGNYRQHEIAKFPGGMKPPPWPEVDPRMRDWVKAVDDLRGASNEALPERLAGVHNRFEQIHPFLDGNGRTGRLVLNLILCRIGYPPAIIYKRDRDKYLQAMRRADSNEFGPLGELIARSVTTNLYRFVMPAVAGPVKLVPLPALATRDLTENALRVAAARGRLRAVKGDDGMWRSSKKWVNDYIKSRHRRS</sequence>
<keyword evidence="6" id="KW-1185">Reference proteome</keyword>
<evidence type="ECO:0000256" key="3">
    <source>
        <dbReference type="PIRSR" id="PIRSR640198-3"/>
    </source>
</evidence>
<dbReference type="InterPro" id="IPR036597">
    <property type="entry name" value="Fido-like_dom_sf"/>
</dbReference>
<gene>
    <name evidence="5" type="ORF">Pth03_19800</name>
</gene>
<comment type="caution">
    <text evidence="5">The sequence shown here is derived from an EMBL/GenBank/DDBJ whole genome shotgun (WGS) entry which is preliminary data.</text>
</comment>